<dbReference type="EMBL" id="VLKU01000005">
    <property type="protein sequence ID" value="TWI34300.1"/>
    <property type="molecule type" value="Genomic_DNA"/>
</dbReference>
<evidence type="ECO:0000313" key="3">
    <source>
        <dbReference type="Proteomes" id="UP000316225"/>
    </source>
</evidence>
<dbReference type="AlphaFoldDB" id="A0A562NQF6"/>
<organism evidence="2 3">
    <name type="scientific">Paracoccus sulfuroxidans</name>
    <dbReference type="NCBI Taxonomy" id="384678"/>
    <lineage>
        <taxon>Bacteria</taxon>
        <taxon>Pseudomonadati</taxon>
        <taxon>Pseudomonadota</taxon>
        <taxon>Alphaproteobacteria</taxon>
        <taxon>Rhodobacterales</taxon>
        <taxon>Paracoccaceae</taxon>
        <taxon>Paracoccus</taxon>
    </lineage>
</organism>
<evidence type="ECO:0000256" key="1">
    <source>
        <dbReference type="SAM" id="MobiDB-lite"/>
    </source>
</evidence>
<dbReference type="Proteomes" id="UP000316225">
    <property type="component" value="Unassembled WGS sequence"/>
</dbReference>
<reference evidence="2 3" key="1">
    <citation type="journal article" date="2015" name="Stand. Genomic Sci.">
        <title>Genomic Encyclopedia of Bacterial and Archaeal Type Strains, Phase III: the genomes of soil and plant-associated and newly described type strains.</title>
        <authorList>
            <person name="Whitman W.B."/>
            <person name="Woyke T."/>
            <person name="Klenk H.P."/>
            <person name="Zhou Y."/>
            <person name="Lilburn T.G."/>
            <person name="Beck B.J."/>
            <person name="De Vos P."/>
            <person name="Vandamme P."/>
            <person name="Eisen J.A."/>
            <person name="Garrity G."/>
            <person name="Hugenholtz P."/>
            <person name="Kyrpides N.C."/>
        </authorList>
    </citation>
    <scope>NUCLEOTIDE SEQUENCE [LARGE SCALE GENOMIC DNA]</scope>
    <source>
        <strain evidence="2 3">CGMCC 1.5364</strain>
    </source>
</reference>
<evidence type="ECO:0000313" key="2">
    <source>
        <dbReference type="EMBL" id="TWI34300.1"/>
    </source>
</evidence>
<proteinExistence type="predicted"/>
<name>A0A562NQF6_9RHOB</name>
<sequence length="205" mass="21849">MRHFDSGFTAALQATRESGIAPVHFVWVVARDRETGAATPMGLWSGDYDLEVSVPLADGTGVVSRSYIGGCGLRVSGLKYVGDLTDSPVTVSLSQIADAAQYLVRGLDVRLAYCEIHATSMTGGSFVSAPQLQWVGIVDDGPISTPAAGGEGGVALSIRSELMAMLTATNPAKSSDAHQKRRRAGDRFSEYASTINSRKMDWYKE</sequence>
<feature type="region of interest" description="Disordered" evidence="1">
    <location>
        <begin position="169"/>
        <end position="190"/>
    </location>
</feature>
<dbReference type="RefSeq" id="WP_145397641.1">
    <property type="nucleotide sequence ID" value="NZ_VLKU01000005.1"/>
</dbReference>
<protein>
    <submittedName>
        <fullName evidence="2">Uncharacterized protein</fullName>
    </submittedName>
</protein>
<comment type="caution">
    <text evidence="2">The sequence shown here is derived from an EMBL/GenBank/DDBJ whole genome shotgun (WGS) entry which is preliminary data.</text>
</comment>
<keyword evidence="3" id="KW-1185">Reference proteome</keyword>
<accession>A0A562NQF6</accession>
<gene>
    <name evidence="2" type="ORF">IQ24_01815</name>
</gene>
<dbReference type="OrthoDB" id="7770859at2"/>